<evidence type="ECO:0000256" key="2">
    <source>
        <dbReference type="SAM" id="SignalP"/>
    </source>
</evidence>
<dbReference type="SMART" id="SM00327">
    <property type="entry name" value="VWA"/>
    <property type="match status" value="1"/>
</dbReference>
<dbReference type="SUPFAM" id="SSF53300">
    <property type="entry name" value="vWA-like"/>
    <property type="match status" value="1"/>
</dbReference>
<sequence length="409" mass="44321">MFKLVSLLALAALALAQTPYYTFSPTESAGSTPPPTPRSGTNVDRECGGDLSYLWLDVVVVVDNSKGMTNEGITAVAANIVTVFGNGTKIGTQYSDKRSTRIGIVTYNNDAVVVADLNLLQSIDDLYQSIFSTLNQVSSSDNSFLAKGIGAAENVLQNGRANGVRSNYKRLVIVYASAYKGEGELDPVPIADRLKSSGVTVSTVAFDQDGDESLLNALAEVASPNYAFTSKDLNLVGELQGTALQTNCFCPNLWTQYKANFDNENSYKYGVCLRPVTISASWTAAKFACQNLAKNGYLATEFDNQKHNFLFRIAQNTTAFTAPYIYHIGLSFVNGGWYWQQPAGSPLLPLNGFATWNPSFPKSYTSNIGVVEQQYSSSLSVGWQNINAYSVAEYYSCEVASCDTAQYCA</sequence>
<accession>A0A8R1I4M1</accession>
<feature type="domain" description="C-type lectin" evidence="3">
    <location>
        <begin position="268"/>
        <end position="398"/>
    </location>
</feature>
<dbReference type="GO" id="GO:0045087">
    <property type="term" value="P:innate immune response"/>
    <property type="evidence" value="ECO:0007669"/>
    <property type="project" value="TreeGrafter"/>
</dbReference>
<dbReference type="Pfam" id="PF00092">
    <property type="entry name" value="VWA"/>
    <property type="match status" value="1"/>
</dbReference>
<dbReference type="EnsemblMetazoa" id="CJA15043.1">
    <property type="protein sequence ID" value="CJA15043.1"/>
    <property type="gene ID" value="WBGene00134247"/>
</dbReference>
<dbReference type="Gene3D" id="3.40.50.410">
    <property type="entry name" value="von Willebrand factor, type A domain"/>
    <property type="match status" value="1"/>
</dbReference>
<evidence type="ECO:0000313" key="5">
    <source>
        <dbReference type="EnsemblMetazoa" id="CJA15043.1"/>
    </source>
</evidence>
<dbReference type="InterPro" id="IPR001304">
    <property type="entry name" value="C-type_lectin-like"/>
</dbReference>
<dbReference type="FunFam" id="3.10.100.10:FF:000142">
    <property type="entry name" value="C-type LECtin"/>
    <property type="match status" value="1"/>
</dbReference>
<dbReference type="AlphaFoldDB" id="A0A8R1I4M1"/>
<dbReference type="Proteomes" id="UP000005237">
    <property type="component" value="Unassembled WGS sequence"/>
</dbReference>
<reference evidence="5" key="2">
    <citation type="submission" date="2022-06" db="UniProtKB">
        <authorList>
            <consortium name="EnsemblMetazoa"/>
        </authorList>
    </citation>
    <scope>IDENTIFICATION</scope>
    <source>
        <strain evidence="5">DF5081</strain>
    </source>
</reference>
<feature type="signal peptide" evidence="2">
    <location>
        <begin position="1"/>
        <end position="16"/>
    </location>
</feature>
<feature type="domain" description="VWFA" evidence="4">
    <location>
        <begin position="57"/>
        <end position="243"/>
    </location>
</feature>
<feature type="region of interest" description="Disordered" evidence="1">
    <location>
        <begin position="24"/>
        <end position="43"/>
    </location>
</feature>
<keyword evidence="6" id="KW-1185">Reference proteome</keyword>
<dbReference type="Gene3D" id="3.10.100.10">
    <property type="entry name" value="Mannose-Binding Protein A, subunit A"/>
    <property type="match status" value="1"/>
</dbReference>
<dbReference type="InterPro" id="IPR036465">
    <property type="entry name" value="vWFA_dom_sf"/>
</dbReference>
<evidence type="ECO:0000259" key="4">
    <source>
        <dbReference type="PROSITE" id="PS50234"/>
    </source>
</evidence>
<proteinExistence type="predicted"/>
<dbReference type="InterPro" id="IPR002035">
    <property type="entry name" value="VWF_A"/>
</dbReference>
<dbReference type="InterPro" id="IPR016187">
    <property type="entry name" value="CTDL_fold"/>
</dbReference>
<keyword evidence="2" id="KW-0732">Signal</keyword>
<evidence type="ECO:0000259" key="3">
    <source>
        <dbReference type="PROSITE" id="PS50041"/>
    </source>
</evidence>
<dbReference type="FunFam" id="3.40.50.410:FF:000136">
    <property type="entry name" value="C-type LECtin"/>
    <property type="match status" value="1"/>
</dbReference>
<name>A0A8R1I4M1_CAEJA</name>
<dbReference type="SUPFAM" id="SSF56436">
    <property type="entry name" value="C-type lectin-like"/>
    <property type="match status" value="1"/>
</dbReference>
<protein>
    <recommendedName>
        <fullName evidence="7">C-type LECtin</fullName>
    </recommendedName>
</protein>
<dbReference type="PANTHER" id="PTHR31024">
    <property type="entry name" value="C-TYPE LECTIN"/>
    <property type="match status" value="1"/>
</dbReference>
<dbReference type="PROSITE" id="PS50041">
    <property type="entry name" value="C_TYPE_LECTIN_2"/>
    <property type="match status" value="1"/>
</dbReference>
<dbReference type="PROSITE" id="PS50234">
    <property type="entry name" value="VWFA"/>
    <property type="match status" value="1"/>
</dbReference>
<evidence type="ECO:0000256" key="1">
    <source>
        <dbReference type="SAM" id="MobiDB-lite"/>
    </source>
</evidence>
<evidence type="ECO:0008006" key="7">
    <source>
        <dbReference type="Google" id="ProtNLM"/>
    </source>
</evidence>
<dbReference type="CDD" id="cd00037">
    <property type="entry name" value="CLECT"/>
    <property type="match status" value="1"/>
</dbReference>
<dbReference type="SMART" id="SM00034">
    <property type="entry name" value="CLECT"/>
    <property type="match status" value="1"/>
</dbReference>
<evidence type="ECO:0000313" key="6">
    <source>
        <dbReference type="Proteomes" id="UP000005237"/>
    </source>
</evidence>
<dbReference type="PANTHER" id="PTHR31024:SF3">
    <property type="entry name" value="C-TYPE LECTIN-RELATED"/>
    <property type="match status" value="1"/>
</dbReference>
<feature type="chain" id="PRO_5035770105" description="C-type LECtin" evidence="2">
    <location>
        <begin position="17"/>
        <end position="409"/>
    </location>
</feature>
<reference evidence="6" key="1">
    <citation type="submission" date="2010-08" db="EMBL/GenBank/DDBJ databases">
        <authorList>
            <consortium name="Caenorhabditis japonica Sequencing Consortium"/>
            <person name="Wilson R.K."/>
        </authorList>
    </citation>
    <scope>NUCLEOTIDE SEQUENCE [LARGE SCALE GENOMIC DNA]</scope>
    <source>
        <strain evidence="6">DF5081</strain>
    </source>
</reference>
<dbReference type="InterPro" id="IPR016186">
    <property type="entry name" value="C-type_lectin-like/link_sf"/>
</dbReference>
<organism evidence="5 6">
    <name type="scientific">Caenorhabditis japonica</name>
    <dbReference type="NCBI Taxonomy" id="281687"/>
    <lineage>
        <taxon>Eukaryota</taxon>
        <taxon>Metazoa</taxon>
        <taxon>Ecdysozoa</taxon>
        <taxon>Nematoda</taxon>
        <taxon>Chromadorea</taxon>
        <taxon>Rhabditida</taxon>
        <taxon>Rhabditina</taxon>
        <taxon>Rhabditomorpha</taxon>
        <taxon>Rhabditoidea</taxon>
        <taxon>Rhabditidae</taxon>
        <taxon>Peloderinae</taxon>
        <taxon>Caenorhabditis</taxon>
    </lineage>
</organism>